<name>A0A1J5PLW0_9ZZZZ</name>
<evidence type="ECO:0000313" key="1">
    <source>
        <dbReference type="EMBL" id="OIQ71808.1"/>
    </source>
</evidence>
<dbReference type="EMBL" id="MLJW01003551">
    <property type="protein sequence ID" value="OIQ71808.1"/>
    <property type="molecule type" value="Genomic_DNA"/>
</dbReference>
<protein>
    <submittedName>
        <fullName evidence="1">Uncharacterized protein</fullName>
    </submittedName>
</protein>
<gene>
    <name evidence="1" type="ORF">GALL_465690</name>
</gene>
<reference evidence="1" key="1">
    <citation type="submission" date="2016-10" db="EMBL/GenBank/DDBJ databases">
        <title>Sequence of Gallionella enrichment culture.</title>
        <authorList>
            <person name="Poehlein A."/>
            <person name="Muehling M."/>
            <person name="Daniel R."/>
        </authorList>
    </citation>
    <scope>NUCLEOTIDE SEQUENCE</scope>
</reference>
<dbReference type="AlphaFoldDB" id="A0A1J5PLW0"/>
<proteinExistence type="predicted"/>
<comment type="caution">
    <text evidence="1">The sequence shown here is derived from an EMBL/GenBank/DDBJ whole genome shotgun (WGS) entry which is preliminary data.</text>
</comment>
<accession>A0A1J5PLW0</accession>
<organism evidence="1">
    <name type="scientific">mine drainage metagenome</name>
    <dbReference type="NCBI Taxonomy" id="410659"/>
    <lineage>
        <taxon>unclassified sequences</taxon>
        <taxon>metagenomes</taxon>
        <taxon>ecological metagenomes</taxon>
    </lineage>
</organism>
<sequence length="178" mass="19747">MATGIKPFKVSAAAAFGINGNHNALRTIFGRGILDHLGVGNSRRIKTGFICPRIKQTANIIHRAHATAHSQRDKYLAGDRLNDVQNQIPPITGGRDVKESQFVGTLLVVACRDFHRVTGIAQFDKIDTFNDATTGHVQARDDAFSEHGWIVEVWLSCCGGWCVHPFQQKQARFWLGLR</sequence>